<organism evidence="5 6">
    <name type="scientific">Letharia lupina</name>
    <dbReference type="NCBI Taxonomy" id="560253"/>
    <lineage>
        <taxon>Eukaryota</taxon>
        <taxon>Fungi</taxon>
        <taxon>Dikarya</taxon>
        <taxon>Ascomycota</taxon>
        <taxon>Pezizomycotina</taxon>
        <taxon>Lecanoromycetes</taxon>
        <taxon>OSLEUM clade</taxon>
        <taxon>Lecanoromycetidae</taxon>
        <taxon>Lecanorales</taxon>
        <taxon>Lecanorineae</taxon>
        <taxon>Parmeliaceae</taxon>
        <taxon>Letharia</taxon>
    </lineage>
</organism>
<gene>
    <name evidence="5" type="ORF">HO133_008491</name>
</gene>
<feature type="domain" description="SMP-30/Gluconolactonase/LRE-like region" evidence="4">
    <location>
        <begin position="20"/>
        <end position="272"/>
    </location>
</feature>
<feature type="binding site" evidence="3">
    <location>
        <position position="167"/>
    </location>
    <ligand>
        <name>a divalent metal cation</name>
        <dbReference type="ChEBI" id="CHEBI:60240"/>
    </ligand>
</feature>
<dbReference type="PANTHER" id="PTHR10907:SF47">
    <property type="entry name" value="REGUCALCIN"/>
    <property type="match status" value="1"/>
</dbReference>
<dbReference type="EMBL" id="JACCJB010000005">
    <property type="protein sequence ID" value="KAF6227050.1"/>
    <property type="molecule type" value="Genomic_DNA"/>
</dbReference>
<keyword evidence="6" id="KW-1185">Reference proteome</keyword>
<dbReference type="Proteomes" id="UP000593566">
    <property type="component" value="Unassembled WGS sequence"/>
</dbReference>
<evidence type="ECO:0000313" key="6">
    <source>
        <dbReference type="Proteomes" id="UP000593566"/>
    </source>
</evidence>
<evidence type="ECO:0000256" key="1">
    <source>
        <dbReference type="ARBA" id="ARBA00008853"/>
    </source>
</evidence>
<dbReference type="GeneID" id="59336887"/>
<comment type="cofactor">
    <cofactor evidence="3">
        <name>Zn(2+)</name>
        <dbReference type="ChEBI" id="CHEBI:29105"/>
    </cofactor>
    <text evidence="3">Binds 1 divalent metal cation per subunit.</text>
</comment>
<keyword evidence="3" id="KW-0479">Metal-binding</keyword>
<dbReference type="PANTHER" id="PTHR10907">
    <property type="entry name" value="REGUCALCIN"/>
    <property type="match status" value="1"/>
</dbReference>
<feature type="binding site" evidence="3">
    <location>
        <position position="22"/>
    </location>
    <ligand>
        <name>a divalent metal cation</name>
        <dbReference type="ChEBI" id="CHEBI:60240"/>
    </ligand>
</feature>
<dbReference type="SUPFAM" id="SSF63829">
    <property type="entry name" value="Calcium-dependent phosphotriesterase"/>
    <property type="match status" value="1"/>
</dbReference>
<dbReference type="GO" id="GO:0005509">
    <property type="term" value="F:calcium ion binding"/>
    <property type="evidence" value="ECO:0007669"/>
    <property type="project" value="TreeGrafter"/>
</dbReference>
<proteinExistence type="inferred from homology"/>
<accession>A0A8H6CP97</accession>
<evidence type="ECO:0000256" key="3">
    <source>
        <dbReference type="PIRSR" id="PIRSR605511-2"/>
    </source>
</evidence>
<reference evidence="5 6" key="1">
    <citation type="journal article" date="2020" name="Genomics">
        <title>Complete, high-quality genomes from long-read metagenomic sequencing of two wolf lichen thalli reveals enigmatic genome architecture.</title>
        <authorList>
            <person name="McKenzie S.K."/>
            <person name="Walston R.F."/>
            <person name="Allen J.L."/>
        </authorList>
    </citation>
    <scope>NUCLEOTIDE SEQUENCE [LARGE SCALE GENOMIC DNA]</scope>
    <source>
        <strain evidence="5">WasteWater1</strain>
    </source>
</reference>
<comment type="caution">
    <text evidence="5">The sequence shown here is derived from an EMBL/GenBank/DDBJ whole genome shotgun (WGS) entry which is preliminary data.</text>
</comment>
<dbReference type="AlphaFoldDB" id="A0A8H6CP97"/>
<sequence length="308" mass="34645">MAEMQRWTVTEPYIKMSCGLGEAPYYESSRHTLRFVDIVKEKLHIVDLNKGPSSLESFDLGTPVSTTADIEGSDDEIIVGAKHGYAIMNRNTKKLEYIKKVWEERDGLGKDERMRFNDGVVDHEGRYWASTMNDPKVKAPPTDEGVLFRLDPDMTLHRMIEKVSIPNGICFSPDAKIMYFIDSPTSNVFKFEYDRKTGDISNREVFYHVEGDAVPDGMTIDVNGCLWIAICGGGKVLKVSPEAKVVGEILLPYARMITCPAFAEEDLFITSAEEEEPDKYPDSVKYGGSLFKVHVGVNGLGVHNFKRR</sequence>
<dbReference type="InterPro" id="IPR011042">
    <property type="entry name" value="6-blade_b-propeller_TolB-like"/>
</dbReference>
<protein>
    <recommendedName>
        <fullName evidence="4">SMP-30/Gluconolactonase/LRE-like region domain-containing protein</fullName>
    </recommendedName>
</protein>
<keyword evidence="3" id="KW-0862">Zinc</keyword>
<feature type="binding site" evidence="3">
    <location>
        <position position="115"/>
    </location>
    <ligand>
        <name>substrate</name>
    </ligand>
</feature>
<evidence type="ECO:0000313" key="5">
    <source>
        <dbReference type="EMBL" id="KAF6227050.1"/>
    </source>
</evidence>
<dbReference type="PRINTS" id="PR01790">
    <property type="entry name" value="SMP30FAMILY"/>
</dbReference>
<feature type="binding site" evidence="3">
    <location>
        <position position="216"/>
    </location>
    <ligand>
        <name>a divalent metal cation</name>
        <dbReference type="ChEBI" id="CHEBI:60240"/>
    </ligand>
</feature>
<evidence type="ECO:0000256" key="2">
    <source>
        <dbReference type="PIRSR" id="PIRSR605511-1"/>
    </source>
</evidence>
<comment type="similarity">
    <text evidence="1">Belongs to the SMP-30/CGR1 family.</text>
</comment>
<dbReference type="InterPro" id="IPR013658">
    <property type="entry name" value="SGL"/>
</dbReference>
<feature type="binding site" evidence="3">
    <location>
        <position position="117"/>
    </location>
    <ligand>
        <name>substrate</name>
    </ligand>
</feature>
<feature type="active site" description="Proton donor/acceptor" evidence="2">
    <location>
        <position position="216"/>
    </location>
</feature>
<name>A0A8H6CP97_9LECA</name>
<dbReference type="Pfam" id="PF08450">
    <property type="entry name" value="SGL"/>
    <property type="match status" value="1"/>
</dbReference>
<dbReference type="GO" id="GO:0004341">
    <property type="term" value="F:gluconolactonase activity"/>
    <property type="evidence" value="ECO:0007669"/>
    <property type="project" value="TreeGrafter"/>
</dbReference>
<dbReference type="RefSeq" id="XP_037155358.1">
    <property type="nucleotide sequence ID" value="XM_037299357.1"/>
</dbReference>
<dbReference type="Gene3D" id="2.120.10.30">
    <property type="entry name" value="TolB, C-terminal domain"/>
    <property type="match status" value="1"/>
</dbReference>
<dbReference type="InterPro" id="IPR005511">
    <property type="entry name" value="SMP-30"/>
</dbReference>
<evidence type="ECO:0000259" key="4">
    <source>
        <dbReference type="Pfam" id="PF08450"/>
    </source>
</evidence>